<keyword evidence="1" id="KW-0732">Signal</keyword>
<gene>
    <name evidence="2" type="ORF">BEMITA_LOCUS8377</name>
</gene>
<dbReference type="SMR" id="A0A9P0F4P2"/>
<sequence length="109" mass="11875">MKCVVLLAIFSVLAVYFVESAHLGPNFGAGDISGHLKNKNYILKQLNCVLGKGACDNVGKQLKVAIPEVLNKNCKGCTSQQAANAKRLITFMKSNYPAEWSKIAAKYKK</sequence>
<dbReference type="AlphaFoldDB" id="A0A9P0F4P2"/>
<dbReference type="Gene3D" id="1.10.2080.10">
    <property type="entry name" value="Insect odorant-binding protein A10/Ejaculatory bulb-specific protein 3"/>
    <property type="match status" value="1"/>
</dbReference>
<protein>
    <submittedName>
        <fullName evidence="2">Uncharacterized protein</fullName>
    </submittedName>
</protein>
<dbReference type="InterPro" id="IPR036682">
    <property type="entry name" value="OS_D_A10/PebIII_sf"/>
</dbReference>
<evidence type="ECO:0000256" key="1">
    <source>
        <dbReference type="SAM" id="SignalP"/>
    </source>
</evidence>
<feature type="signal peptide" evidence="1">
    <location>
        <begin position="1"/>
        <end position="20"/>
    </location>
</feature>
<dbReference type="PANTHER" id="PTHR11257">
    <property type="entry name" value="CHEMOSENSORY PROTEIN-RELATED"/>
    <property type="match status" value="1"/>
</dbReference>
<organism evidence="2 3">
    <name type="scientific">Bemisia tabaci</name>
    <name type="common">Sweetpotato whitefly</name>
    <name type="synonym">Aleurodes tabaci</name>
    <dbReference type="NCBI Taxonomy" id="7038"/>
    <lineage>
        <taxon>Eukaryota</taxon>
        <taxon>Metazoa</taxon>
        <taxon>Ecdysozoa</taxon>
        <taxon>Arthropoda</taxon>
        <taxon>Hexapoda</taxon>
        <taxon>Insecta</taxon>
        <taxon>Pterygota</taxon>
        <taxon>Neoptera</taxon>
        <taxon>Paraneoptera</taxon>
        <taxon>Hemiptera</taxon>
        <taxon>Sternorrhyncha</taxon>
        <taxon>Aleyrodoidea</taxon>
        <taxon>Aleyrodidae</taxon>
        <taxon>Aleyrodinae</taxon>
        <taxon>Bemisia</taxon>
    </lineage>
</organism>
<proteinExistence type="predicted"/>
<accession>A0A9P0F4P2</accession>
<evidence type="ECO:0000313" key="2">
    <source>
        <dbReference type="EMBL" id="CAH0389562.1"/>
    </source>
</evidence>
<feature type="chain" id="PRO_5040420411" evidence="1">
    <location>
        <begin position="21"/>
        <end position="109"/>
    </location>
</feature>
<dbReference type="KEGG" id="btab:109031699"/>
<dbReference type="OrthoDB" id="6355718at2759"/>
<reference evidence="2" key="1">
    <citation type="submission" date="2021-12" db="EMBL/GenBank/DDBJ databases">
        <authorList>
            <person name="King R."/>
        </authorList>
    </citation>
    <scope>NUCLEOTIDE SEQUENCE</scope>
</reference>
<name>A0A9P0F4P2_BEMTA</name>
<dbReference type="InterPro" id="IPR005055">
    <property type="entry name" value="A10/PebIII"/>
</dbReference>
<dbReference type="Proteomes" id="UP001152759">
    <property type="component" value="Chromosome 4"/>
</dbReference>
<evidence type="ECO:0000313" key="3">
    <source>
        <dbReference type="Proteomes" id="UP001152759"/>
    </source>
</evidence>
<dbReference type="EMBL" id="OU963865">
    <property type="protein sequence ID" value="CAH0389562.1"/>
    <property type="molecule type" value="Genomic_DNA"/>
</dbReference>
<dbReference type="SUPFAM" id="SSF100910">
    <property type="entry name" value="Chemosensory protein Csp2"/>
    <property type="match status" value="1"/>
</dbReference>
<dbReference type="Pfam" id="PF03392">
    <property type="entry name" value="OS-D"/>
    <property type="match status" value="1"/>
</dbReference>
<keyword evidence="3" id="KW-1185">Reference proteome</keyword>